<feature type="chain" id="PRO_5033989025" description="Glycoprotease family protein" evidence="2">
    <location>
        <begin position="21"/>
        <end position="430"/>
    </location>
</feature>
<dbReference type="OrthoDB" id="10259622at2759"/>
<accession>A0A8E2JMY1</accession>
<protein>
    <recommendedName>
        <fullName evidence="5">Glycoprotease family protein</fullName>
    </recommendedName>
</protein>
<dbReference type="Proteomes" id="UP000250140">
    <property type="component" value="Unassembled WGS sequence"/>
</dbReference>
<dbReference type="EMBL" id="KV750801">
    <property type="protein sequence ID" value="OCL03134.1"/>
    <property type="molecule type" value="Genomic_DNA"/>
</dbReference>
<gene>
    <name evidence="3" type="ORF">AOQ84DRAFT_303375</name>
</gene>
<evidence type="ECO:0000313" key="4">
    <source>
        <dbReference type="Proteomes" id="UP000250140"/>
    </source>
</evidence>
<evidence type="ECO:0000256" key="2">
    <source>
        <dbReference type="SAM" id="SignalP"/>
    </source>
</evidence>
<proteinExistence type="predicted"/>
<evidence type="ECO:0008006" key="5">
    <source>
        <dbReference type="Google" id="ProtNLM"/>
    </source>
</evidence>
<feature type="signal peptide" evidence="2">
    <location>
        <begin position="1"/>
        <end position="20"/>
    </location>
</feature>
<sequence length="430" mass="45972">MCCWCCCCIIILALVALIVALSVTLTRKHKASPIEPSQWLNLTGYPPIPTGVSTIAQPEAIVEISGCVSPATIWSCALPKEEQAANAPSQPDQPNMRLEISFVNGSVVNSSMTQTTRRRRDLDRVSNAVSAGSFIRSHLLRIRGQPPTPSPGVPSLDDQKFLGNTTDGNSPPFEGEQTPFYISFIDPTKVISARLAKRSGNPFQNITSLIPPPSVNSDGTAAAATLLPLPSSQPLRLYNRGLPTEHYGFYSYFDRSIFLKSIQPTNSSFGGVPADTNGGSSFDSATLRCTWAQTRFLVQIWTNAGKSKPLLQGPTPTSSSAPSPTATDNSSANDFTRPGSFPYPVTITLDRHGGTEKEKMIYCYNMDTDGKVIDSSGAFVLEDRSFGGVLVNPTEGPFSNVTVSPADGGPGGIDGGTGGCECQWANWLQN</sequence>
<organism evidence="3 4">
    <name type="scientific">Glonium stellatum</name>
    <dbReference type="NCBI Taxonomy" id="574774"/>
    <lineage>
        <taxon>Eukaryota</taxon>
        <taxon>Fungi</taxon>
        <taxon>Dikarya</taxon>
        <taxon>Ascomycota</taxon>
        <taxon>Pezizomycotina</taxon>
        <taxon>Dothideomycetes</taxon>
        <taxon>Pleosporomycetidae</taxon>
        <taxon>Gloniales</taxon>
        <taxon>Gloniaceae</taxon>
        <taxon>Glonium</taxon>
    </lineage>
</organism>
<keyword evidence="4" id="KW-1185">Reference proteome</keyword>
<keyword evidence="2" id="KW-0732">Signal</keyword>
<reference evidence="3 4" key="1">
    <citation type="journal article" date="2016" name="Nat. Commun.">
        <title>Ectomycorrhizal ecology is imprinted in the genome of the dominant symbiotic fungus Cenococcum geophilum.</title>
        <authorList>
            <consortium name="DOE Joint Genome Institute"/>
            <person name="Peter M."/>
            <person name="Kohler A."/>
            <person name="Ohm R.A."/>
            <person name="Kuo A."/>
            <person name="Krutzmann J."/>
            <person name="Morin E."/>
            <person name="Arend M."/>
            <person name="Barry K.W."/>
            <person name="Binder M."/>
            <person name="Choi C."/>
            <person name="Clum A."/>
            <person name="Copeland A."/>
            <person name="Grisel N."/>
            <person name="Haridas S."/>
            <person name="Kipfer T."/>
            <person name="LaButti K."/>
            <person name="Lindquist E."/>
            <person name="Lipzen A."/>
            <person name="Maire R."/>
            <person name="Meier B."/>
            <person name="Mihaltcheva S."/>
            <person name="Molinier V."/>
            <person name="Murat C."/>
            <person name="Poggeler S."/>
            <person name="Quandt C.A."/>
            <person name="Sperisen C."/>
            <person name="Tritt A."/>
            <person name="Tisserant E."/>
            <person name="Crous P.W."/>
            <person name="Henrissat B."/>
            <person name="Nehls U."/>
            <person name="Egli S."/>
            <person name="Spatafora J.W."/>
            <person name="Grigoriev I.V."/>
            <person name="Martin F.M."/>
        </authorList>
    </citation>
    <scope>NUCLEOTIDE SEQUENCE [LARGE SCALE GENOMIC DNA]</scope>
    <source>
        <strain evidence="3 4">CBS 207.34</strain>
    </source>
</reference>
<evidence type="ECO:0000256" key="1">
    <source>
        <dbReference type="SAM" id="MobiDB-lite"/>
    </source>
</evidence>
<feature type="compositionally biased region" description="Low complexity" evidence="1">
    <location>
        <begin position="314"/>
        <end position="327"/>
    </location>
</feature>
<dbReference type="AlphaFoldDB" id="A0A8E2JMY1"/>
<feature type="region of interest" description="Disordered" evidence="1">
    <location>
        <begin position="308"/>
        <end position="339"/>
    </location>
</feature>
<name>A0A8E2JMY1_9PEZI</name>
<evidence type="ECO:0000313" key="3">
    <source>
        <dbReference type="EMBL" id="OCL03134.1"/>
    </source>
</evidence>